<evidence type="ECO:0000313" key="3">
    <source>
        <dbReference type="EMBL" id="CAD8665068.1"/>
    </source>
</evidence>
<dbReference type="EMBL" id="HBFB01002367">
    <property type="protein sequence ID" value="CAD8665068.1"/>
    <property type="molecule type" value="Transcribed_RNA"/>
</dbReference>
<reference evidence="3" key="1">
    <citation type="submission" date="2021-01" db="EMBL/GenBank/DDBJ databases">
        <authorList>
            <person name="Corre E."/>
            <person name="Pelletier E."/>
            <person name="Niang G."/>
            <person name="Scheremetjew M."/>
            <person name="Finn R."/>
            <person name="Kale V."/>
            <person name="Holt S."/>
            <person name="Cochrane G."/>
            <person name="Meng A."/>
            <person name="Brown T."/>
            <person name="Cohen L."/>
        </authorList>
    </citation>
    <scope>NUCLEOTIDE SEQUENCE</scope>
    <source>
        <strain evidence="3">SAG 11-49</strain>
    </source>
</reference>
<dbReference type="Gene3D" id="2.60.60.30">
    <property type="entry name" value="sav2460 like domains"/>
    <property type="match status" value="1"/>
</dbReference>
<proteinExistence type="predicted"/>
<dbReference type="Pfam" id="PF02493">
    <property type="entry name" value="MORN"/>
    <property type="match status" value="5"/>
</dbReference>
<sequence>MAAPLVLPFRGEQFSFSLNTKTSPDEQSVVDLAAVVFNRQGQFMDVVHVHKPTALMGAICTHREPSMWPEECQAVPGDDVVHVLPKKLEPGCEAIVLVASVGKNPGRKQDLRAAPKLEFAVTFADDEEHRELKFSVPRNLLPLVPALVDDGKAQSIILAVCYLDQPGWTVRYDLTGSAHTSWAHMIPDLQAALVKVKTEGGADLDCARALMEAPPKDDATLPFSRQYEDNDLVEAASVRLPDPAAVSKLRLDVGWKFWGKTPEDEIENTAVEFVIKFYNAAGEEVQSAGTNEREAQGVVVGRPEPEEAEEAEPEPEPEPEEEEEKAEGEEGEGEEGGEPKEPPPPPPEPAEDPYEFKQRDVAFIELKELPKDVRCAVVLVSNYGGAGFLPLRHAGVKLWDVSGGEEAARPLGEWHHLSKFEAEQAVTQVAMLKFYKEYDDSAWNVWKRAGADTVDAFVSGQQDAVLDAIKGAQAALKAFKEEEAKALAAAEESGEELTTELRKSTWRFSVLGLAMGGESLDAAEHDIKNNVLNYDGPGLRSLEARACECARVQFPGEKPDTYFGGYANDAKEGPGVYAFASGAFYVGHYKAGKREGDGIMLMPDGGLYIGQHKADRFDGTGTYIYPDGSNYHGDWVAGQKHGQGTYWDTSKGCLRGEWRKGVCAGTASYDQPALRFDGEWVAGVPAGTCTFTVTAHRLLDMGTVAAAHILDNGPTLRGPGAYAIPAGSGDDPKLDEEGQPIEDPDKPPLPTFPKYEGLGFTSVGLPHSVADVDFPPVQPPIPGVPKFSVTDGLVAAQS</sequence>
<dbReference type="SMART" id="SM00698">
    <property type="entry name" value="MORN"/>
    <property type="match status" value="4"/>
</dbReference>
<organism evidence="3">
    <name type="scientific">Chlamydomonas leiostraca</name>
    <dbReference type="NCBI Taxonomy" id="1034604"/>
    <lineage>
        <taxon>Eukaryota</taxon>
        <taxon>Viridiplantae</taxon>
        <taxon>Chlorophyta</taxon>
        <taxon>core chlorophytes</taxon>
        <taxon>Chlorophyceae</taxon>
        <taxon>CS clade</taxon>
        <taxon>Chlamydomonadales</taxon>
        <taxon>Chlamydomonadaceae</taxon>
        <taxon>Chlamydomonas</taxon>
    </lineage>
</organism>
<feature type="compositionally biased region" description="Acidic residues" evidence="2">
    <location>
        <begin position="306"/>
        <end position="336"/>
    </location>
</feature>
<keyword evidence="1" id="KW-0677">Repeat</keyword>
<accession>A0A7S0R2A1</accession>
<dbReference type="PANTHER" id="PTHR43215:SF14">
    <property type="entry name" value="RADIAL SPOKE HEAD 1 HOMOLOG"/>
    <property type="match status" value="1"/>
</dbReference>
<dbReference type="GO" id="GO:0016020">
    <property type="term" value="C:membrane"/>
    <property type="evidence" value="ECO:0007669"/>
    <property type="project" value="UniProtKB-ARBA"/>
</dbReference>
<dbReference type="PANTHER" id="PTHR43215">
    <property type="entry name" value="RADIAL SPOKE HEAD 1 HOMOLOG"/>
    <property type="match status" value="1"/>
</dbReference>
<name>A0A7S0R2A1_9CHLO</name>
<gene>
    <name evidence="3" type="ORF">CLEI1391_LOCUS1196</name>
</gene>
<dbReference type="InterPro" id="IPR003409">
    <property type="entry name" value="MORN"/>
</dbReference>
<dbReference type="Gene3D" id="2.20.110.10">
    <property type="entry name" value="Histone H3 K4-specific methyltransferase SET7/9 N-terminal domain"/>
    <property type="match status" value="2"/>
</dbReference>
<dbReference type="AlphaFoldDB" id="A0A7S0R2A1"/>
<feature type="region of interest" description="Disordered" evidence="2">
    <location>
        <begin position="285"/>
        <end position="353"/>
    </location>
</feature>
<feature type="region of interest" description="Disordered" evidence="2">
    <location>
        <begin position="725"/>
        <end position="753"/>
    </location>
</feature>
<protein>
    <submittedName>
        <fullName evidence="3">Uncharacterized protein</fullName>
    </submittedName>
</protein>
<dbReference type="SUPFAM" id="SSF82185">
    <property type="entry name" value="Histone H3 K4-specific methyltransferase SET7/9 N-terminal domain"/>
    <property type="match status" value="1"/>
</dbReference>
<evidence type="ECO:0000256" key="2">
    <source>
        <dbReference type="SAM" id="MobiDB-lite"/>
    </source>
</evidence>
<evidence type="ECO:0000256" key="1">
    <source>
        <dbReference type="ARBA" id="ARBA00022737"/>
    </source>
</evidence>